<dbReference type="Proteomes" id="UP000305131">
    <property type="component" value="Unassembled WGS sequence"/>
</dbReference>
<sequence length="104" mass="10961">MAFSGIAVLHGRIARVGGNTDIFCDAVWSEDLPAPATTVNVATLPDFNDRLRSQSAFLIQAAVDAKVYVGPNPAAAGTPTYRCYAGAERIIPANKGDKVRWAAA</sequence>
<comment type="caution">
    <text evidence="1">The sequence shown here is derived from an EMBL/GenBank/DDBJ whole genome shotgun (WGS) entry which is preliminary data.</text>
</comment>
<dbReference type="AlphaFoldDB" id="A0A6C1KV63"/>
<dbReference type="GeneID" id="95772190"/>
<gene>
    <name evidence="1" type="ORF">FBQ73_01790</name>
</gene>
<organism evidence="1 2">
    <name type="scientific">Xanthobacter autotrophicus</name>
    <dbReference type="NCBI Taxonomy" id="280"/>
    <lineage>
        <taxon>Bacteria</taxon>
        <taxon>Pseudomonadati</taxon>
        <taxon>Pseudomonadota</taxon>
        <taxon>Alphaproteobacteria</taxon>
        <taxon>Hyphomicrobiales</taxon>
        <taxon>Xanthobacteraceae</taxon>
        <taxon>Xanthobacter</taxon>
    </lineage>
</organism>
<evidence type="ECO:0000313" key="1">
    <source>
        <dbReference type="EMBL" id="TLX44806.1"/>
    </source>
</evidence>
<dbReference type="EMBL" id="VAUP01000004">
    <property type="protein sequence ID" value="TLX44806.1"/>
    <property type="molecule type" value="Genomic_DNA"/>
</dbReference>
<dbReference type="RefSeq" id="WP_138397807.1">
    <property type="nucleotide sequence ID" value="NZ_JBAFVI010000009.1"/>
</dbReference>
<accession>A0A6C1KV63</accession>
<reference evidence="1 2" key="1">
    <citation type="submission" date="2019-05" db="EMBL/GenBank/DDBJ databases">
        <authorList>
            <person name="Zhou X."/>
        </authorList>
    </citation>
    <scope>NUCLEOTIDE SEQUENCE [LARGE SCALE GENOMIC DNA]</scope>
    <source>
        <strain evidence="1 2">DSM 432</strain>
    </source>
</reference>
<proteinExistence type="predicted"/>
<protein>
    <submittedName>
        <fullName evidence="1">Uncharacterized protein</fullName>
    </submittedName>
</protein>
<evidence type="ECO:0000313" key="2">
    <source>
        <dbReference type="Proteomes" id="UP000305131"/>
    </source>
</evidence>
<name>A0A6C1KV63_XANAU</name>